<evidence type="ECO:0000313" key="7">
    <source>
        <dbReference type="Proteomes" id="UP001345013"/>
    </source>
</evidence>
<feature type="compositionally biased region" description="Low complexity" evidence="1">
    <location>
        <begin position="522"/>
        <end position="534"/>
    </location>
</feature>
<feature type="compositionally biased region" description="Polar residues" evidence="1">
    <location>
        <begin position="1264"/>
        <end position="1291"/>
    </location>
</feature>
<sequence length="1336" mass="137795">MPLFSWQSCFTASFLLVNHVTAFTGSEYSLTYEYSGLNFFDGWDFFTGRDPTGGFVTYYSRSSAQQEDLIRTSEDGPAYMGVNSVDRLPFNNETGRGDGAGRPSVRIASKQAFTHGLFIGDFEHIPAGICGTWPAFWTLGPNWPYTGEVDIMEGVNANMNNVMSLHTNETCIIEGDKTTMTGSLENTNCAYYPDSNIGCGVKDDRTTSFGVGFNKAGGGVYAMQWTSESINIWYWPRSEVPDDVDNKSPDPGSWGLPSGRLGVGDCSIDQHFQSHKIIFDTTFCGEYAGNANVWNSNDANSCSASTGLATCDNYVANNPEAFKDAYWSVNYVRVYQLVDPEGDAPSATYIASEQAPNTATNAYTAAPAVSTPNLDADSLCPQYNFTIITDGKYQYEIACDVDPPGPNLIGDPYPGFKANSMADCIAGCTYFNENNGANTCGGATHYAAINFCYFKKYIDGPPVYRPGYNEIRLIYYGYPQVTDDPRSTADSTFTSVFIESIPTPQTYRPLTTTSMATTTSVATTSSSTITTSDSGVATTLPPAMGDNSTSTSIIPPDYSESVISDYLSGTSTTSSTSSSVASASTTSSAPSSITSTDPQVTNAEFLIAFNVPSATRRLSKRAVQYLAFDAEGQSILVSNEDEAARFYLDADGSAKSGTQFVSVDATVQPPRFTLQDAQPSDPVQIEVDENGYVSVQGVEGFCLTPEGSLAVVENWEEQASECLSVEPGLVPAPTDTSTTTSAALASSSSTNTEGTSVTSATNSGSVTGTTKSPQMTSGSSSGSTSSSVSMSLDTSTVASGSSSTSISSVQQSSDTSSTSGSVSTISTSSSMSPTPTASAINGFVYAGCFGIPQDFGTLAGISLPLTDPAMDNDKCTAYCQGLNAYYAGTHETQCFCGTNTQLYGALLDYPDGSCNTPCPGANRDICGETVMFEAGGIPTTSVGANKHKRQANIILVSLYNNTELLPQQGEPNGATSTDTATVTDTITTRPTSTSLYFPPDQVSYNVTGTNTATVISTTYVDVCPTCPGGLTTKATTITVPHCGCTASYDAHIHTTVSVPSPSVPMVTTVKDCACGHQGAQSTVTVTVPHTSSIQELAAMVTQQIVPGAVAGTAFGAGAMASAATTPAMASPNGAVSPALNAAGPNGAAAPPAANTPSGVAGTGAPPVGEEETSGPAPANVVRPANADAASASPAAAASVVTTPTHIASTGAGAIGTHDAGAAASPAPAPASPPAIAENSGLTNPHASGSSDVSPANDNVIINGAASNATLPQSVHPNSNSNGTFSAPNSPVQSFSSSGSRLRLLGLGGPTSVLGGASRYVLGLVVGALVAGFVVVL</sequence>
<feature type="region of interest" description="Disordered" evidence="1">
    <location>
        <begin position="522"/>
        <end position="556"/>
    </location>
</feature>
<dbReference type="PANTHER" id="PTHR10963">
    <property type="entry name" value="GLYCOSYL HYDROLASE-RELATED"/>
    <property type="match status" value="1"/>
</dbReference>
<protein>
    <recommendedName>
        <fullName evidence="8">GH16 domain-containing protein</fullName>
    </recommendedName>
</protein>
<dbReference type="Pfam" id="PF26113">
    <property type="entry name" value="GH16_XgeA"/>
    <property type="match status" value="1"/>
</dbReference>
<keyword evidence="7" id="KW-1185">Reference proteome</keyword>
<evidence type="ECO:0000256" key="3">
    <source>
        <dbReference type="SAM" id="SignalP"/>
    </source>
</evidence>
<proteinExistence type="predicted"/>
<evidence type="ECO:0000259" key="5">
    <source>
        <dbReference type="PROSITE" id="PS51762"/>
    </source>
</evidence>
<feature type="compositionally biased region" description="Polar residues" evidence="1">
    <location>
        <begin position="751"/>
        <end position="774"/>
    </location>
</feature>
<feature type="compositionally biased region" description="Low complexity" evidence="1">
    <location>
        <begin position="775"/>
        <end position="834"/>
    </location>
</feature>
<keyword evidence="3" id="KW-0732">Signal</keyword>
<dbReference type="InterPro" id="IPR050546">
    <property type="entry name" value="Glycosyl_Hydrlase_16"/>
</dbReference>
<feature type="region of interest" description="Disordered" evidence="1">
    <location>
        <begin position="1210"/>
        <end position="1291"/>
    </location>
</feature>
<organism evidence="6 7">
    <name type="scientific">Lithohypha guttulata</name>
    <dbReference type="NCBI Taxonomy" id="1690604"/>
    <lineage>
        <taxon>Eukaryota</taxon>
        <taxon>Fungi</taxon>
        <taxon>Dikarya</taxon>
        <taxon>Ascomycota</taxon>
        <taxon>Pezizomycotina</taxon>
        <taxon>Eurotiomycetes</taxon>
        <taxon>Chaetothyriomycetidae</taxon>
        <taxon>Chaetothyriales</taxon>
        <taxon>Trichomeriaceae</taxon>
        <taxon>Lithohypha</taxon>
    </lineage>
</organism>
<evidence type="ECO:0000259" key="4">
    <source>
        <dbReference type="PROSITE" id="PS51212"/>
    </source>
</evidence>
<dbReference type="Gene3D" id="2.60.120.200">
    <property type="match status" value="1"/>
</dbReference>
<keyword evidence="2" id="KW-0472">Membrane</keyword>
<dbReference type="PROSITE" id="PS51762">
    <property type="entry name" value="GH16_2"/>
    <property type="match status" value="1"/>
</dbReference>
<evidence type="ECO:0000256" key="2">
    <source>
        <dbReference type="SAM" id="Phobius"/>
    </source>
</evidence>
<dbReference type="InterPro" id="IPR000757">
    <property type="entry name" value="Beta-glucanase-like"/>
</dbReference>
<dbReference type="InterPro" id="IPR002889">
    <property type="entry name" value="WSC_carb-bd"/>
</dbReference>
<evidence type="ECO:0000256" key="1">
    <source>
        <dbReference type="SAM" id="MobiDB-lite"/>
    </source>
</evidence>
<reference evidence="6 7" key="1">
    <citation type="submission" date="2023-08" db="EMBL/GenBank/DDBJ databases">
        <title>Black Yeasts Isolated from many extreme environments.</title>
        <authorList>
            <person name="Coleine C."/>
            <person name="Stajich J.E."/>
            <person name="Selbmann L."/>
        </authorList>
    </citation>
    <scope>NUCLEOTIDE SEQUENCE [LARGE SCALE GENOMIC DNA]</scope>
    <source>
        <strain evidence="6 7">CCFEE 5885</strain>
    </source>
</reference>
<dbReference type="InterPro" id="IPR013320">
    <property type="entry name" value="ConA-like_dom_sf"/>
</dbReference>
<accession>A0ABR0KFK3</accession>
<dbReference type="SMART" id="SM00321">
    <property type="entry name" value="WSC"/>
    <property type="match status" value="1"/>
</dbReference>
<feature type="compositionally biased region" description="Low complexity" evidence="1">
    <location>
        <begin position="572"/>
        <end position="596"/>
    </location>
</feature>
<dbReference type="Pfam" id="PF01822">
    <property type="entry name" value="WSC"/>
    <property type="match status" value="1"/>
</dbReference>
<dbReference type="Proteomes" id="UP001345013">
    <property type="component" value="Unassembled WGS sequence"/>
</dbReference>
<dbReference type="EMBL" id="JAVRRG010000029">
    <property type="protein sequence ID" value="KAK5095182.1"/>
    <property type="molecule type" value="Genomic_DNA"/>
</dbReference>
<feature type="region of interest" description="Disordered" evidence="1">
    <location>
        <begin position="572"/>
        <end position="597"/>
    </location>
</feature>
<feature type="compositionally biased region" description="Low complexity" evidence="1">
    <location>
        <begin position="1144"/>
        <end position="1154"/>
    </location>
</feature>
<comment type="caution">
    <text evidence="6">The sequence shown here is derived from an EMBL/GenBank/DDBJ whole genome shotgun (WGS) entry which is preliminary data.</text>
</comment>
<evidence type="ECO:0000313" key="6">
    <source>
        <dbReference type="EMBL" id="KAK5095182.1"/>
    </source>
</evidence>
<feature type="domain" description="GH16" evidence="5">
    <location>
        <begin position="21"/>
        <end position="340"/>
    </location>
</feature>
<feature type="region of interest" description="Disordered" evidence="1">
    <location>
        <begin position="726"/>
        <end position="834"/>
    </location>
</feature>
<keyword evidence="2" id="KW-1133">Transmembrane helix</keyword>
<name>A0ABR0KFK3_9EURO</name>
<dbReference type="PANTHER" id="PTHR10963:SF24">
    <property type="entry name" value="GLYCOSIDASE C21B10.07-RELATED"/>
    <property type="match status" value="1"/>
</dbReference>
<dbReference type="PROSITE" id="PS51212">
    <property type="entry name" value="WSC"/>
    <property type="match status" value="1"/>
</dbReference>
<feature type="compositionally biased region" description="Low complexity" evidence="1">
    <location>
        <begin position="734"/>
        <end position="750"/>
    </location>
</feature>
<evidence type="ECO:0008006" key="8">
    <source>
        <dbReference type="Google" id="ProtNLM"/>
    </source>
</evidence>
<feature type="signal peptide" evidence="3">
    <location>
        <begin position="1"/>
        <end position="22"/>
    </location>
</feature>
<dbReference type="CDD" id="cd02181">
    <property type="entry name" value="GH16_fungal_Lam16A_glucanase"/>
    <property type="match status" value="1"/>
</dbReference>
<feature type="chain" id="PRO_5046654757" description="GH16 domain-containing protein" evidence="3">
    <location>
        <begin position="23"/>
        <end position="1336"/>
    </location>
</feature>
<feature type="transmembrane region" description="Helical" evidence="2">
    <location>
        <begin position="1316"/>
        <end position="1335"/>
    </location>
</feature>
<feature type="domain" description="WSC" evidence="4">
    <location>
        <begin position="842"/>
        <end position="941"/>
    </location>
</feature>
<feature type="region of interest" description="Disordered" evidence="1">
    <location>
        <begin position="1144"/>
        <end position="1181"/>
    </location>
</feature>
<dbReference type="SUPFAM" id="SSF49899">
    <property type="entry name" value="Concanavalin A-like lectins/glucanases"/>
    <property type="match status" value="1"/>
</dbReference>
<keyword evidence="2" id="KW-0812">Transmembrane</keyword>
<gene>
    <name evidence="6" type="ORF">LTR24_003149</name>
</gene>
<feature type="compositionally biased region" description="Polar residues" evidence="1">
    <location>
        <begin position="1239"/>
        <end position="1256"/>
    </location>
</feature>